<feature type="compositionally biased region" description="Basic and acidic residues" evidence="9">
    <location>
        <begin position="343"/>
        <end position="355"/>
    </location>
</feature>
<proteinExistence type="inferred from homology"/>
<comment type="function">
    <text evidence="7">Functions as a component of the DNA-binding general transcription factor complex TFIID. Binding of TFIID to a promoter (with or without TATA element) is the initial step in pre-initiation complex (PIC) formation. TFIID plays a key role in the regulation of gene expression by RNA polymerase II through different activities such as transcription activator interaction, core promoter recognition and selectivity, TFIIA and TFIIB interaction, chromatin modification (histone acetylation by TAF1), facilitation of DNA opening and initiation of transcription.</text>
</comment>
<evidence type="ECO:0000313" key="12">
    <source>
        <dbReference type="Proteomes" id="UP000092666"/>
    </source>
</evidence>
<evidence type="ECO:0000256" key="5">
    <source>
        <dbReference type="ARBA" id="ARBA00023163"/>
    </source>
</evidence>
<dbReference type="InterPro" id="IPR007900">
    <property type="entry name" value="TAF4_C"/>
</dbReference>
<organism evidence="11 12">
    <name type="scientific">Kwoniella heveanensis BCC8398</name>
    <dbReference type="NCBI Taxonomy" id="1296120"/>
    <lineage>
        <taxon>Eukaryota</taxon>
        <taxon>Fungi</taxon>
        <taxon>Dikarya</taxon>
        <taxon>Basidiomycota</taxon>
        <taxon>Agaricomycotina</taxon>
        <taxon>Tremellomycetes</taxon>
        <taxon>Tremellales</taxon>
        <taxon>Cryptococcaceae</taxon>
        <taxon>Kwoniella</taxon>
    </lineage>
</organism>
<evidence type="ECO:0000256" key="3">
    <source>
        <dbReference type="ARBA" id="ARBA00017306"/>
    </source>
</evidence>
<dbReference type="AlphaFoldDB" id="A0A1B9GU79"/>
<feature type="compositionally biased region" description="Basic and acidic residues" evidence="9">
    <location>
        <begin position="137"/>
        <end position="168"/>
    </location>
</feature>
<evidence type="ECO:0000256" key="7">
    <source>
        <dbReference type="ARBA" id="ARBA00025346"/>
    </source>
</evidence>
<feature type="region of interest" description="Disordered" evidence="9">
    <location>
        <begin position="137"/>
        <end position="226"/>
    </location>
</feature>
<feature type="region of interest" description="Disordered" evidence="9">
    <location>
        <begin position="298"/>
        <end position="408"/>
    </location>
</feature>
<evidence type="ECO:0000256" key="2">
    <source>
        <dbReference type="ARBA" id="ARBA00006178"/>
    </source>
</evidence>
<evidence type="ECO:0000256" key="6">
    <source>
        <dbReference type="ARBA" id="ARBA00023242"/>
    </source>
</evidence>
<reference evidence="12" key="2">
    <citation type="submission" date="2013-12" db="EMBL/GenBank/DDBJ databases">
        <title>Evolution of pathogenesis and genome organization in the Tremellales.</title>
        <authorList>
            <person name="Cuomo C."/>
            <person name="Litvintseva A."/>
            <person name="Heitman J."/>
            <person name="Chen Y."/>
            <person name="Sun S."/>
            <person name="Springer D."/>
            <person name="Dromer F."/>
            <person name="Young S."/>
            <person name="Zeng Q."/>
            <person name="Chapman S."/>
            <person name="Gujja S."/>
            <person name="Saif S."/>
            <person name="Birren B."/>
        </authorList>
    </citation>
    <scope>NUCLEOTIDE SEQUENCE [LARGE SCALE GENOMIC DNA]</scope>
    <source>
        <strain evidence="12">BCC8398</strain>
    </source>
</reference>
<protein>
    <recommendedName>
        <fullName evidence="3">Transcription initiation factor TFIID subunit 4</fullName>
    </recommendedName>
    <alternativeName>
        <fullName evidence="8">TBP-associated factor 4</fullName>
    </alternativeName>
</protein>
<feature type="compositionally biased region" description="Low complexity" evidence="9">
    <location>
        <begin position="204"/>
        <end position="222"/>
    </location>
</feature>
<feature type="region of interest" description="Disordered" evidence="9">
    <location>
        <begin position="238"/>
        <end position="259"/>
    </location>
</feature>
<feature type="compositionally biased region" description="Gly residues" evidence="9">
    <location>
        <begin position="314"/>
        <end position="326"/>
    </location>
</feature>
<sequence>MQKTKGDTFDLRAEEDAARRLNVGKSFTVSSSMTGLKSRAKRTDMMSKSALRERAEAVAKDHGMTIDRESQLYLMAAIETRLRSLLASSLSAQTHRVNANHLRAPPVDKRSGKGIWSHEIVSDTSGVLDSLNRLNREEEQEFRKSRMTRLAREAEMQRIRERERERAESMGIATPAASNSDLEVGPGADTSSNGFGPAAGSGAGPSTPMPMSKTSSSHSPYPANSFSTPQAPMFGAIKESKNNTPGSSMTKKAMKKMNNPRDVSAEVQHKMANATAMRSVGMGKKYGWMTGSAPAISSPLASAGSKKRKAGAEGKVGSGTGGGALFGGSKLKESTLFAGANGSEKEKEREKDKTEPSTPQTPGAASAGTPEGDRPSKKMRHAISAPTRRLISVERPPPKKGASAAELEEYTKDKDKEIRIEDDKVITMVDLTFALEHGGLGGGGRGSGKGREDDVLQRIWGRLGGPWGKDGWDGRR</sequence>
<keyword evidence="4" id="KW-0805">Transcription regulation</keyword>
<gene>
    <name evidence="11" type="ORF">I316_03631</name>
</gene>
<dbReference type="STRING" id="1296120.A0A1B9GU79"/>
<dbReference type="GO" id="GO:0006352">
    <property type="term" value="P:DNA-templated transcription initiation"/>
    <property type="evidence" value="ECO:0007669"/>
    <property type="project" value="InterPro"/>
</dbReference>
<evidence type="ECO:0000256" key="1">
    <source>
        <dbReference type="ARBA" id="ARBA00004123"/>
    </source>
</evidence>
<evidence type="ECO:0000313" key="11">
    <source>
        <dbReference type="EMBL" id="OCF34590.1"/>
    </source>
</evidence>
<keyword evidence="6" id="KW-0539">Nucleus</keyword>
<accession>A0A1B9GU79</accession>
<dbReference type="GO" id="GO:0005669">
    <property type="term" value="C:transcription factor TFIID complex"/>
    <property type="evidence" value="ECO:0007669"/>
    <property type="project" value="InterPro"/>
</dbReference>
<evidence type="ECO:0000256" key="8">
    <source>
        <dbReference type="ARBA" id="ARBA00031747"/>
    </source>
</evidence>
<name>A0A1B9GU79_9TREE</name>
<keyword evidence="12" id="KW-1185">Reference proteome</keyword>
<evidence type="ECO:0000259" key="10">
    <source>
        <dbReference type="Pfam" id="PF05236"/>
    </source>
</evidence>
<reference evidence="11 12" key="1">
    <citation type="submission" date="2013-07" db="EMBL/GenBank/DDBJ databases">
        <title>The Genome Sequence of Cryptococcus heveanensis BCC8398.</title>
        <authorList>
            <consortium name="The Broad Institute Genome Sequencing Platform"/>
            <person name="Cuomo C."/>
            <person name="Litvintseva A."/>
            <person name="Chen Y."/>
            <person name="Heitman J."/>
            <person name="Sun S."/>
            <person name="Springer D."/>
            <person name="Dromer F."/>
            <person name="Young S.K."/>
            <person name="Zeng Q."/>
            <person name="Gargeya S."/>
            <person name="Fitzgerald M."/>
            <person name="Abouelleil A."/>
            <person name="Alvarado L."/>
            <person name="Berlin A.M."/>
            <person name="Chapman S.B."/>
            <person name="Dewar J."/>
            <person name="Goldberg J."/>
            <person name="Griggs A."/>
            <person name="Gujja S."/>
            <person name="Hansen M."/>
            <person name="Howarth C."/>
            <person name="Imamovic A."/>
            <person name="Larimer J."/>
            <person name="McCowan C."/>
            <person name="Murphy C."/>
            <person name="Pearson M."/>
            <person name="Priest M."/>
            <person name="Roberts A."/>
            <person name="Saif S."/>
            <person name="Shea T."/>
            <person name="Sykes S."/>
            <person name="Wortman J."/>
            <person name="Nusbaum C."/>
            <person name="Birren B."/>
        </authorList>
    </citation>
    <scope>NUCLEOTIDE SEQUENCE [LARGE SCALE GENOMIC DNA]</scope>
    <source>
        <strain evidence="11 12">BCC8398</strain>
    </source>
</reference>
<keyword evidence="5" id="KW-0804">Transcription</keyword>
<dbReference type="Proteomes" id="UP000092666">
    <property type="component" value="Unassembled WGS sequence"/>
</dbReference>
<evidence type="ECO:0000256" key="4">
    <source>
        <dbReference type="ARBA" id="ARBA00023015"/>
    </source>
</evidence>
<dbReference type="OrthoDB" id="21060at2759"/>
<comment type="similarity">
    <text evidence="2">Belongs to the TAF4 family.</text>
</comment>
<feature type="domain" description="Transcription initiation factor TFIID component TAF4 C-terminal" evidence="10">
    <location>
        <begin position="10"/>
        <end position="168"/>
    </location>
</feature>
<comment type="subcellular location">
    <subcellularLocation>
        <location evidence="1">Nucleus</location>
    </subcellularLocation>
</comment>
<evidence type="ECO:0000256" key="9">
    <source>
        <dbReference type="SAM" id="MobiDB-lite"/>
    </source>
</evidence>
<dbReference type="Pfam" id="PF05236">
    <property type="entry name" value="TAF4"/>
    <property type="match status" value="1"/>
</dbReference>
<dbReference type="EMBL" id="KV700124">
    <property type="protein sequence ID" value="OCF34590.1"/>
    <property type="molecule type" value="Genomic_DNA"/>
</dbReference>